<gene>
    <name evidence="11" type="ORF">SAMN05216454_10768</name>
</gene>
<name>A0A1H8I7U6_9FIRM</name>
<keyword evidence="3" id="KW-1003">Cell membrane</keyword>
<dbReference type="GO" id="GO:0015379">
    <property type="term" value="F:potassium:chloride symporter activity"/>
    <property type="evidence" value="ECO:0007669"/>
    <property type="project" value="InterPro"/>
</dbReference>
<evidence type="ECO:0000256" key="9">
    <source>
        <dbReference type="ARBA" id="ARBA00023136"/>
    </source>
</evidence>
<evidence type="ECO:0000256" key="4">
    <source>
        <dbReference type="ARBA" id="ARBA00022538"/>
    </source>
</evidence>
<feature type="transmembrane region" description="Helical" evidence="10">
    <location>
        <begin position="418"/>
        <end position="439"/>
    </location>
</feature>
<accession>A0A1H8I7U6</accession>
<feature type="transmembrane region" description="Helical" evidence="10">
    <location>
        <begin position="132"/>
        <end position="156"/>
    </location>
</feature>
<evidence type="ECO:0000256" key="6">
    <source>
        <dbReference type="ARBA" id="ARBA00022958"/>
    </source>
</evidence>
<keyword evidence="7 10" id="KW-1133">Transmembrane helix</keyword>
<dbReference type="AlphaFoldDB" id="A0A1H8I7U6"/>
<sequence>MDTVKKVYPSFLYRIRPAGMMVLGFGSVILIGALLLMTPLASNSGTSTSFIDCLFTATSAVCVTGLVVVDTSLHWSVFGKTVIILLIQIGGLGFMSISAAIAIVFKRKINLRQRILIKEALNQNQLSGSVRLIIYVMKYTFIIEFIGSLILSTVFIPKFGLAKGIAYSVFHSISAFCNAGFDLLGRSSGEYTSLVSFYNNPIIVFTISSLIILGGIGFGVMVCVIKKKRFKQFDLSSKLALITTISLILIGTALIFFGEFNNPASIGNMNIWDKFQVSYFQSVTTRTAGFGTVDFSTLRESTLFVMIILMFIGASPASTGGGIKTTTLAVIVLAIRAFMKDQDEITVFKKRINKYTFRKALGVFGVAIATVVTGTYLINVTQGHEFNLLASAFEVSSAFATVGLSVAGSYNLNIFGKLLIIALMFAGRVGSLTVFAMFIHDPEPNSVRYPEAKILVG</sequence>
<feature type="transmembrane region" description="Helical" evidence="10">
    <location>
        <begin position="202"/>
        <end position="225"/>
    </location>
</feature>
<evidence type="ECO:0000256" key="3">
    <source>
        <dbReference type="ARBA" id="ARBA00022475"/>
    </source>
</evidence>
<dbReference type="Proteomes" id="UP000199512">
    <property type="component" value="Unassembled WGS sequence"/>
</dbReference>
<evidence type="ECO:0000256" key="5">
    <source>
        <dbReference type="ARBA" id="ARBA00022692"/>
    </source>
</evidence>
<keyword evidence="12" id="KW-1185">Reference proteome</keyword>
<dbReference type="EMBL" id="FODF01000007">
    <property type="protein sequence ID" value="SEN64444.1"/>
    <property type="molecule type" value="Genomic_DNA"/>
</dbReference>
<feature type="transmembrane region" description="Helical" evidence="10">
    <location>
        <begin position="81"/>
        <end position="105"/>
    </location>
</feature>
<dbReference type="PANTHER" id="PTHR32024:SF1">
    <property type="entry name" value="KTR SYSTEM POTASSIUM UPTAKE PROTEIN B"/>
    <property type="match status" value="1"/>
</dbReference>
<keyword evidence="9 10" id="KW-0472">Membrane</keyword>
<dbReference type="GO" id="GO:0005886">
    <property type="term" value="C:plasma membrane"/>
    <property type="evidence" value="ECO:0007669"/>
    <property type="project" value="UniProtKB-SubCell"/>
</dbReference>
<proteinExistence type="predicted"/>
<evidence type="ECO:0000256" key="10">
    <source>
        <dbReference type="SAM" id="Phobius"/>
    </source>
</evidence>
<evidence type="ECO:0000313" key="12">
    <source>
        <dbReference type="Proteomes" id="UP000199512"/>
    </source>
</evidence>
<dbReference type="OrthoDB" id="9810952at2"/>
<evidence type="ECO:0000256" key="8">
    <source>
        <dbReference type="ARBA" id="ARBA00023065"/>
    </source>
</evidence>
<keyword evidence="6" id="KW-0630">Potassium</keyword>
<feature type="transmembrane region" description="Helical" evidence="10">
    <location>
        <begin position="20"/>
        <end position="38"/>
    </location>
</feature>
<keyword evidence="2" id="KW-0813">Transport</keyword>
<protein>
    <submittedName>
        <fullName evidence="11">Trk system potassium uptake protein TrkH</fullName>
    </submittedName>
</protein>
<dbReference type="PANTHER" id="PTHR32024">
    <property type="entry name" value="TRK SYSTEM POTASSIUM UPTAKE PROTEIN TRKG-RELATED"/>
    <property type="match status" value="1"/>
</dbReference>
<dbReference type="Pfam" id="PF02386">
    <property type="entry name" value="TrkH"/>
    <property type="match status" value="1"/>
</dbReference>
<keyword evidence="8" id="KW-0406">Ion transport</keyword>
<feature type="transmembrane region" description="Helical" evidence="10">
    <location>
        <begin position="50"/>
        <end position="69"/>
    </location>
</feature>
<evidence type="ECO:0000313" key="11">
    <source>
        <dbReference type="EMBL" id="SEN64444.1"/>
    </source>
</evidence>
<evidence type="ECO:0000256" key="2">
    <source>
        <dbReference type="ARBA" id="ARBA00022448"/>
    </source>
</evidence>
<feature type="transmembrane region" description="Helical" evidence="10">
    <location>
        <begin position="360"/>
        <end position="380"/>
    </location>
</feature>
<feature type="transmembrane region" description="Helical" evidence="10">
    <location>
        <begin position="386"/>
        <end position="406"/>
    </location>
</feature>
<dbReference type="STRING" id="215200.SAMN05216454_10768"/>
<reference evidence="11 12" key="1">
    <citation type="submission" date="2016-10" db="EMBL/GenBank/DDBJ databases">
        <authorList>
            <person name="de Groot N.N."/>
        </authorList>
    </citation>
    <scope>NUCLEOTIDE SEQUENCE [LARGE SCALE GENOMIC DNA]</scope>
    <source>
        <strain evidence="11 12">Calf135</strain>
    </source>
</reference>
<dbReference type="NCBIfam" id="TIGR00933">
    <property type="entry name" value="2a38"/>
    <property type="match status" value="1"/>
</dbReference>
<evidence type="ECO:0000256" key="7">
    <source>
        <dbReference type="ARBA" id="ARBA00022989"/>
    </source>
</evidence>
<dbReference type="SUPFAM" id="SSF81324">
    <property type="entry name" value="Voltage-gated potassium channels"/>
    <property type="match status" value="1"/>
</dbReference>
<dbReference type="InterPro" id="IPR004772">
    <property type="entry name" value="TrkH"/>
</dbReference>
<feature type="transmembrane region" description="Helical" evidence="10">
    <location>
        <begin position="306"/>
        <end position="339"/>
    </location>
</feature>
<dbReference type="InterPro" id="IPR003445">
    <property type="entry name" value="Cat_transpt"/>
</dbReference>
<evidence type="ECO:0000256" key="1">
    <source>
        <dbReference type="ARBA" id="ARBA00004651"/>
    </source>
</evidence>
<keyword evidence="5 10" id="KW-0812">Transmembrane</keyword>
<organism evidence="11 12">
    <name type="scientific">Peptostreptococcus russellii</name>
    <dbReference type="NCBI Taxonomy" id="215200"/>
    <lineage>
        <taxon>Bacteria</taxon>
        <taxon>Bacillati</taxon>
        <taxon>Bacillota</taxon>
        <taxon>Clostridia</taxon>
        <taxon>Peptostreptococcales</taxon>
        <taxon>Peptostreptococcaceae</taxon>
        <taxon>Peptostreptococcus</taxon>
    </lineage>
</organism>
<comment type="subcellular location">
    <subcellularLocation>
        <location evidence="1">Cell membrane</location>
        <topology evidence="1">Multi-pass membrane protein</topology>
    </subcellularLocation>
</comment>
<dbReference type="RefSeq" id="WP_091975577.1">
    <property type="nucleotide sequence ID" value="NZ_FODF01000007.1"/>
</dbReference>
<keyword evidence="4" id="KW-0633">Potassium transport</keyword>
<feature type="transmembrane region" description="Helical" evidence="10">
    <location>
        <begin position="237"/>
        <end position="257"/>
    </location>
</feature>